<gene>
    <name evidence="2" type="ORF">MENT_LOCUS28038</name>
    <name evidence="1" type="ORF">MENT_LOCUS6762</name>
</gene>
<name>A0A6V7U0A2_MELEN</name>
<dbReference type="AlphaFoldDB" id="A0A6V7U0A2"/>
<proteinExistence type="predicted"/>
<accession>A0A6V7U0A2</accession>
<comment type="caution">
    <text evidence="1">The sequence shown here is derived from an EMBL/GenBank/DDBJ whole genome shotgun (WGS) entry which is preliminary data.</text>
</comment>
<protein>
    <submittedName>
        <fullName evidence="1">Uncharacterized protein</fullName>
    </submittedName>
</protein>
<evidence type="ECO:0000313" key="1">
    <source>
        <dbReference type="EMBL" id="CAD2141113.1"/>
    </source>
</evidence>
<evidence type="ECO:0000313" key="2">
    <source>
        <dbReference type="EMBL" id="CAD2176250.1"/>
    </source>
</evidence>
<dbReference type="OrthoDB" id="5906806at2759"/>
<dbReference type="EMBL" id="CAJEWN010000271">
    <property type="protein sequence ID" value="CAD2176250.1"/>
    <property type="molecule type" value="Genomic_DNA"/>
</dbReference>
<dbReference type="EMBL" id="CAJEWN010000026">
    <property type="protein sequence ID" value="CAD2141113.1"/>
    <property type="molecule type" value="Genomic_DNA"/>
</dbReference>
<dbReference type="Proteomes" id="UP000580250">
    <property type="component" value="Unassembled WGS sequence"/>
</dbReference>
<evidence type="ECO:0000313" key="3">
    <source>
        <dbReference type="Proteomes" id="UP000580250"/>
    </source>
</evidence>
<organism evidence="1 3">
    <name type="scientific">Meloidogyne enterolobii</name>
    <name type="common">Root-knot nematode worm</name>
    <name type="synonym">Meloidogyne mayaguensis</name>
    <dbReference type="NCBI Taxonomy" id="390850"/>
    <lineage>
        <taxon>Eukaryota</taxon>
        <taxon>Metazoa</taxon>
        <taxon>Ecdysozoa</taxon>
        <taxon>Nematoda</taxon>
        <taxon>Chromadorea</taxon>
        <taxon>Rhabditida</taxon>
        <taxon>Tylenchina</taxon>
        <taxon>Tylenchomorpha</taxon>
        <taxon>Tylenchoidea</taxon>
        <taxon>Meloidogynidae</taxon>
        <taxon>Meloidogyninae</taxon>
        <taxon>Meloidogyne</taxon>
    </lineage>
</organism>
<sequence length="62" mass="7864">MIIIRFWLEHLFNCAFEKAQFRSNVFDPEMINLLFYNLSNNFMFEHLMYGPRWKRIHFNRYL</sequence>
<reference evidence="1 3" key="1">
    <citation type="submission" date="2020-08" db="EMBL/GenBank/DDBJ databases">
        <authorList>
            <person name="Koutsovoulos G."/>
            <person name="Danchin GJ E."/>
        </authorList>
    </citation>
    <scope>NUCLEOTIDE SEQUENCE [LARGE SCALE GENOMIC DNA]</scope>
</reference>